<feature type="transmembrane region" description="Helical" evidence="7">
    <location>
        <begin position="359"/>
        <end position="379"/>
    </location>
</feature>
<evidence type="ECO:0000313" key="9">
    <source>
        <dbReference type="EMBL" id="MEP0946732.1"/>
    </source>
</evidence>
<keyword evidence="9" id="KW-0012">Acyltransferase</keyword>
<comment type="similarity">
    <text evidence="2">Belongs to the acyltransferase 3 family.</text>
</comment>
<dbReference type="Pfam" id="PF01757">
    <property type="entry name" value="Acyl_transf_3"/>
    <property type="match status" value="1"/>
</dbReference>
<evidence type="ECO:0000313" key="10">
    <source>
        <dbReference type="Proteomes" id="UP001482513"/>
    </source>
</evidence>
<feature type="transmembrane region" description="Helical" evidence="7">
    <location>
        <begin position="203"/>
        <end position="224"/>
    </location>
</feature>
<protein>
    <submittedName>
        <fullName evidence="9">Acyltransferase</fullName>
    </submittedName>
</protein>
<evidence type="ECO:0000256" key="3">
    <source>
        <dbReference type="ARBA" id="ARBA00022475"/>
    </source>
</evidence>
<feature type="transmembrane region" description="Helical" evidence="7">
    <location>
        <begin position="176"/>
        <end position="196"/>
    </location>
</feature>
<dbReference type="InterPro" id="IPR002656">
    <property type="entry name" value="Acyl_transf_3_dom"/>
</dbReference>
<dbReference type="GO" id="GO:0016746">
    <property type="term" value="F:acyltransferase activity"/>
    <property type="evidence" value="ECO:0007669"/>
    <property type="project" value="UniProtKB-KW"/>
</dbReference>
<comment type="subcellular location">
    <subcellularLocation>
        <location evidence="1">Cell membrane</location>
        <topology evidence="1">Multi-pass membrane protein</topology>
    </subcellularLocation>
</comment>
<organism evidence="9 10">
    <name type="scientific">Leptolyngbya subtilissima DQ-A4</name>
    <dbReference type="NCBI Taxonomy" id="2933933"/>
    <lineage>
        <taxon>Bacteria</taxon>
        <taxon>Bacillati</taxon>
        <taxon>Cyanobacteriota</taxon>
        <taxon>Cyanophyceae</taxon>
        <taxon>Leptolyngbyales</taxon>
        <taxon>Leptolyngbyaceae</taxon>
        <taxon>Leptolyngbya group</taxon>
        <taxon>Leptolyngbya</taxon>
    </lineage>
</organism>
<keyword evidence="4 7" id="KW-0812">Transmembrane</keyword>
<proteinExistence type="inferred from homology"/>
<feature type="transmembrane region" description="Helical" evidence="7">
    <location>
        <begin position="120"/>
        <end position="141"/>
    </location>
</feature>
<accession>A0ABV0K1S9</accession>
<comment type="caution">
    <text evidence="9">The sequence shown here is derived from an EMBL/GenBank/DDBJ whole genome shotgun (WGS) entry which is preliminary data.</text>
</comment>
<evidence type="ECO:0000256" key="7">
    <source>
        <dbReference type="SAM" id="Phobius"/>
    </source>
</evidence>
<sequence>MSQFNSKHYQPSKQRLNWLEGIRLLAAVGILLYHAQLLFTKYAYTPQPTGLRSNWATIAEANAHLGQNVLASAIALPVWFGFQAVDIFILIAGFVLVLSLRSKAQAVGAGEFIQSRLLRILWPFWTVAWLAYPILWLIGIANNSYRPSPWDTFAGATFPLLFGFDGERLLATSGPWWFIPLIISFTLISPILWQLLNRWGTRNLLLVSLVVTLLYRYAAVYHFGGHLTYSMLDTPNNWLPFVSFVAKLSTFVVGMAMAEAYCQHRGPLFWRPQRLLWIGLVVYAAGFIAQFYRMGWVVCDLLLPIGFVMIAAVVLRSLSNVPALSAAMGRLGVHSYSYFLIHGFVIDRTINLWVQDSVWRYWVALPLMVVGTLALAMIADAACPFIQRSAVQLWRDIDYLLMQDPTAEGASWCPVVGDRVSYKGSRDWIVQKIETLLDEGESYLCQISEGRRTIWVNANHLSLVEATSRVHSPYAPIKTVV</sequence>
<gene>
    <name evidence="9" type="ORF">NC992_07600</name>
</gene>
<keyword evidence="6 7" id="KW-0472">Membrane</keyword>
<evidence type="ECO:0000256" key="5">
    <source>
        <dbReference type="ARBA" id="ARBA00022989"/>
    </source>
</evidence>
<evidence type="ECO:0000256" key="4">
    <source>
        <dbReference type="ARBA" id="ARBA00022692"/>
    </source>
</evidence>
<keyword evidence="10" id="KW-1185">Reference proteome</keyword>
<keyword evidence="3" id="KW-1003">Cell membrane</keyword>
<feature type="domain" description="Acyltransferase 3" evidence="8">
    <location>
        <begin position="17"/>
        <end position="378"/>
    </location>
</feature>
<dbReference type="RefSeq" id="WP_190696679.1">
    <property type="nucleotide sequence ID" value="NZ_JAMPKX010000002.1"/>
</dbReference>
<dbReference type="EMBL" id="JAMPKX010000002">
    <property type="protein sequence ID" value="MEP0946732.1"/>
    <property type="molecule type" value="Genomic_DNA"/>
</dbReference>
<dbReference type="PANTHER" id="PTHR40074:SF2">
    <property type="entry name" value="O-ACETYLTRANSFERASE WECH"/>
    <property type="match status" value="1"/>
</dbReference>
<keyword evidence="9" id="KW-0808">Transferase</keyword>
<feature type="transmembrane region" description="Helical" evidence="7">
    <location>
        <begin position="21"/>
        <end position="39"/>
    </location>
</feature>
<feature type="transmembrane region" description="Helical" evidence="7">
    <location>
        <begin position="244"/>
        <end position="262"/>
    </location>
</feature>
<reference evidence="9 10" key="1">
    <citation type="submission" date="2022-04" db="EMBL/GenBank/DDBJ databases">
        <title>Positive selection, recombination, and allopatry shape intraspecific diversity of widespread and dominant cyanobacteria.</title>
        <authorList>
            <person name="Wei J."/>
            <person name="Shu W."/>
            <person name="Hu C."/>
        </authorList>
    </citation>
    <scope>NUCLEOTIDE SEQUENCE [LARGE SCALE GENOMIC DNA]</scope>
    <source>
        <strain evidence="9 10">DQ-A4</strain>
    </source>
</reference>
<dbReference type="PANTHER" id="PTHR40074">
    <property type="entry name" value="O-ACETYLTRANSFERASE WECH"/>
    <property type="match status" value="1"/>
</dbReference>
<keyword evidence="5 7" id="KW-1133">Transmembrane helix</keyword>
<evidence type="ECO:0000256" key="6">
    <source>
        <dbReference type="ARBA" id="ARBA00023136"/>
    </source>
</evidence>
<dbReference type="Proteomes" id="UP001482513">
    <property type="component" value="Unassembled WGS sequence"/>
</dbReference>
<evidence type="ECO:0000256" key="2">
    <source>
        <dbReference type="ARBA" id="ARBA00007400"/>
    </source>
</evidence>
<evidence type="ECO:0000259" key="8">
    <source>
        <dbReference type="Pfam" id="PF01757"/>
    </source>
</evidence>
<evidence type="ECO:0000256" key="1">
    <source>
        <dbReference type="ARBA" id="ARBA00004651"/>
    </source>
</evidence>
<name>A0ABV0K1S9_9CYAN</name>
<feature type="transmembrane region" description="Helical" evidence="7">
    <location>
        <begin position="274"/>
        <end position="295"/>
    </location>
</feature>
<feature type="transmembrane region" description="Helical" evidence="7">
    <location>
        <begin position="78"/>
        <end position="100"/>
    </location>
</feature>
<feature type="transmembrane region" description="Helical" evidence="7">
    <location>
        <begin position="301"/>
        <end position="319"/>
    </location>
</feature>